<feature type="region of interest" description="Disordered" evidence="1">
    <location>
        <begin position="487"/>
        <end position="581"/>
    </location>
</feature>
<protein>
    <recommendedName>
        <fullName evidence="4">3',5'-cyclic-nucleotide phosphodiesterase</fullName>
    </recommendedName>
</protein>
<dbReference type="CDD" id="cd07735">
    <property type="entry name" value="class_II_PDE_MBL-fold"/>
    <property type="match status" value="1"/>
</dbReference>
<evidence type="ECO:0000256" key="1">
    <source>
        <dbReference type="SAM" id="MobiDB-lite"/>
    </source>
</evidence>
<dbReference type="InterPro" id="IPR000396">
    <property type="entry name" value="Pdiesterase2"/>
</dbReference>
<dbReference type="SUPFAM" id="SSF56281">
    <property type="entry name" value="Metallo-hydrolase/oxidoreductase"/>
    <property type="match status" value="1"/>
</dbReference>
<dbReference type="Proteomes" id="UP001583172">
    <property type="component" value="Unassembled WGS sequence"/>
</dbReference>
<reference evidence="2 3" key="1">
    <citation type="journal article" date="2024" name="Commun. Biol.">
        <title>Comparative genomic analysis of thermophilic fungi reveals convergent evolutionary adaptations and gene losses.</title>
        <authorList>
            <person name="Steindorff A.S."/>
            <person name="Aguilar-Pontes M.V."/>
            <person name="Robinson A.J."/>
            <person name="Andreopoulos B."/>
            <person name="LaButti K."/>
            <person name="Kuo A."/>
            <person name="Mondo S."/>
            <person name="Riley R."/>
            <person name="Otillar R."/>
            <person name="Haridas S."/>
            <person name="Lipzen A."/>
            <person name="Grimwood J."/>
            <person name="Schmutz J."/>
            <person name="Clum A."/>
            <person name="Reid I.D."/>
            <person name="Moisan M.C."/>
            <person name="Butler G."/>
            <person name="Nguyen T.T.M."/>
            <person name="Dewar K."/>
            <person name="Conant G."/>
            <person name="Drula E."/>
            <person name="Henrissat B."/>
            <person name="Hansel C."/>
            <person name="Singer S."/>
            <person name="Hutchinson M.I."/>
            <person name="de Vries R.P."/>
            <person name="Natvig D.O."/>
            <person name="Powell A.J."/>
            <person name="Tsang A."/>
            <person name="Grigoriev I.V."/>
        </authorList>
    </citation>
    <scope>NUCLEOTIDE SEQUENCE [LARGE SCALE GENOMIC DNA]</scope>
    <source>
        <strain evidence="2 3">CBS 620.91</strain>
    </source>
</reference>
<sequence length="644" mass="69597">MQRLGHPQSNQRRRYQHPLLHASLHCTSLSCLLRLGQGASTCHPAMRSAAPRSGARPGSGGGPLENNVTAFLVRSISAGWSNSSVVAVDAGVHLGAIKTILEQTQPPDLGQRDGTSLPHTLTTGPFAGLEIPFSSADANAAYIHKNLIDTYLITHPHLDHIAGFVINTAALAGDRPKKLAGLPTTITAIKTHIFNNVIWPNLSDENNGAGLVTYQRLVDGGSPVLGEGPARGYAEMCPGLQVKVMSVSHGHCIERHTHRGSSRHPSIDASAAGGYNTPSRNFATHTSISTNIGALLQQHERLNSPGGRRGSAYSIVDETACVYESSVYFLRSMATGREILIFGDVEPDSISLSPRNRLVWKEVAPKVASGDLAAIFIECSFDNSQSVERLFGHLTPRFLVDEMRALAEEVVALRDVSLKESGPAEFAAADKKRKRINDDDGLSHKRKSATPQSAPLFPDTPLSPGSLVASRRVSVASCVSEGDLGPSLQQVQQQQQLQQEHTSRSAPRSPHPLRGVVGPNDGVAARRTRPRPLTLSRNLHLRDDSDLDMYSSTPQHSEPSPTYGTPNPLALPADPAQQQQHQLGSLDLRNALAGLKVVIIHVKNRMTDGVPAQDVILEELERHEKEERLGVEYAMSRAGLEFFF</sequence>
<dbReference type="Gene3D" id="3.60.15.10">
    <property type="entry name" value="Ribonuclease Z/Hydroxyacylglutathione hydrolase-like"/>
    <property type="match status" value="1"/>
</dbReference>
<dbReference type="Pfam" id="PF02112">
    <property type="entry name" value="PDEase_II"/>
    <property type="match status" value="1"/>
</dbReference>
<evidence type="ECO:0008006" key="4">
    <source>
        <dbReference type="Google" id="ProtNLM"/>
    </source>
</evidence>
<evidence type="ECO:0000313" key="2">
    <source>
        <dbReference type="EMBL" id="KAL1839732.1"/>
    </source>
</evidence>
<dbReference type="PRINTS" id="PR00388">
    <property type="entry name" value="PDIESTERASE2"/>
</dbReference>
<feature type="compositionally biased region" description="Low complexity" evidence="1">
    <location>
        <begin position="568"/>
        <end position="581"/>
    </location>
</feature>
<dbReference type="PANTHER" id="PTHR28283">
    <property type="entry name" value="3',5'-CYCLIC-NUCLEOTIDE PHOSPHODIESTERASE 1"/>
    <property type="match status" value="1"/>
</dbReference>
<name>A0ABR3VDZ0_HUMIN</name>
<dbReference type="EMBL" id="JAZGSY010000142">
    <property type="protein sequence ID" value="KAL1839732.1"/>
    <property type="molecule type" value="Genomic_DNA"/>
</dbReference>
<accession>A0ABR3VDZ0</accession>
<keyword evidence="3" id="KW-1185">Reference proteome</keyword>
<evidence type="ECO:0000313" key="3">
    <source>
        <dbReference type="Proteomes" id="UP001583172"/>
    </source>
</evidence>
<feature type="region of interest" description="Disordered" evidence="1">
    <location>
        <begin position="427"/>
        <end position="463"/>
    </location>
</feature>
<feature type="region of interest" description="Disordered" evidence="1">
    <location>
        <begin position="42"/>
        <end position="62"/>
    </location>
</feature>
<comment type="caution">
    <text evidence="2">The sequence shown here is derived from an EMBL/GenBank/DDBJ whole genome shotgun (WGS) entry which is preliminary data.</text>
</comment>
<gene>
    <name evidence="2" type="ORF">VTJ49DRAFT_1198</name>
</gene>
<dbReference type="PROSITE" id="PS51257">
    <property type="entry name" value="PROKAR_LIPOPROTEIN"/>
    <property type="match status" value="1"/>
</dbReference>
<feature type="compositionally biased region" description="Low complexity" evidence="1">
    <location>
        <begin position="488"/>
        <end position="499"/>
    </location>
</feature>
<feature type="compositionally biased region" description="Polar residues" evidence="1">
    <location>
        <begin position="550"/>
        <end position="565"/>
    </location>
</feature>
<organism evidence="2 3">
    <name type="scientific">Humicola insolens</name>
    <name type="common">Soft-rot fungus</name>
    <dbReference type="NCBI Taxonomy" id="85995"/>
    <lineage>
        <taxon>Eukaryota</taxon>
        <taxon>Fungi</taxon>
        <taxon>Dikarya</taxon>
        <taxon>Ascomycota</taxon>
        <taxon>Pezizomycotina</taxon>
        <taxon>Sordariomycetes</taxon>
        <taxon>Sordariomycetidae</taxon>
        <taxon>Sordariales</taxon>
        <taxon>Chaetomiaceae</taxon>
        <taxon>Mycothermus</taxon>
    </lineage>
</organism>
<proteinExistence type="predicted"/>
<dbReference type="InterPro" id="IPR036866">
    <property type="entry name" value="RibonucZ/Hydroxyglut_hydro"/>
</dbReference>
<feature type="compositionally biased region" description="Low complexity" evidence="1">
    <location>
        <begin position="47"/>
        <end position="56"/>
    </location>
</feature>
<dbReference type="PANTHER" id="PTHR28283:SF1">
    <property type="entry name" value="3',5'-CYCLIC-NUCLEOTIDE PHOSPHODIESTERASE 1"/>
    <property type="match status" value="1"/>
</dbReference>